<proteinExistence type="inferred from homology"/>
<evidence type="ECO:0000256" key="3">
    <source>
        <dbReference type="ARBA" id="ARBA00022448"/>
    </source>
</evidence>
<dbReference type="InterPro" id="IPR037682">
    <property type="entry name" value="TonB_C"/>
</dbReference>
<evidence type="ECO:0000256" key="4">
    <source>
        <dbReference type="ARBA" id="ARBA00022475"/>
    </source>
</evidence>
<evidence type="ECO:0000256" key="1">
    <source>
        <dbReference type="ARBA" id="ARBA00004383"/>
    </source>
</evidence>
<evidence type="ECO:0000256" key="7">
    <source>
        <dbReference type="ARBA" id="ARBA00022927"/>
    </source>
</evidence>
<dbReference type="Gene3D" id="3.30.1150.10">
    <property type="match status" value="1"/>
</dbReference>
<keyword evidence="4" id="KW-1003">Cell membrane</keyword>
<organism evidence="12 13">
    <name type="scientific">Alkalimarinus alittae</name>
    <dbReference type="NCBI Taxonomy" id="2961619"/>
    <lineage>
        <taxon>Bacteria</taxon>
        <taxon>Pseudomonadati</taxon>
        <taxon>Pseudomonadota</taxon>
        <taxon>Gammaproteobacteria</taxon>
        <taxon>Alteromonadales</taxon>
        <taxon>Alteromonadaceae</taxon>
        <taxon>Alkalimarinus</taxon>
    </lineage>
</organism>
<dbReference type="InterPro" id="IPR006260">
    <property type="entry name" value="TonB/TolA_C"/>
</dbReference>
<dbReference type="NCBIfam" id="TIGR01352">
    <property type="entry name" value="tonB_Cterm"/>
    <property type="match status" value="1"/>
</dbReference>
<evidence type="ECO:0000256" key="2">
    <source>
        <dbReference type="ARBA" id="ARBA00006555"/>
    </source>
</evidence>
<dbReference type="InterPro" id="IPR051045">
    <property type="entry name" value="TonB-dependent_transducer"/>
</dbReference>
<sequence length="275" mass="30299">MTIKATHWAITLVIAISLHALIFIVMPSDSLKSAAAEGKQGVEIDLGMMGDFGDTIETSDAVNDMVKPVTEVLEENVTESIVEEVVEEPEIQQTEILVDRSDAKQNVDARIVDIKTKSTVKENVKEDRLEPVNKIEITEAENTEHDNFQVEAPKENQLITQKKKSTGDANSLSTGGDAGVSRSYLAKLLAQLAQHKRYPLSSRRKAEEGIAILDFKISRTGRVLDFDIQKSSGFDALDKAVLVMLKRAEPFPPVPADIKGNNIRFTLPIAFKLNS</sequence>
<evidence type="ECO:0000256" key="8">
    <source>
        <dbReference type="ARBA" id="ARBA00022989"/>
    </source>
</evidence>
<dbReference type="EMBL" id="CP100390">
    <property type="protein sequence ID" value="UZE94565.1"/>
    <property type="molecule type" value="Genomic_DNA"/>
</dbReference>
<dbReference type="Proteomes" id="UP001163739">
    <property type="component" value="Chromosome"/>
</dbReference>
<name>A0ABY6MXK8_9ALTE</name>
<evidence type="ECO:0000259" key="11">
    <source>
        <dbReference type="PROSITE" id="PS52015"/>
    </source>
</evidence>
<evidence type="ECO:0000256" key="9">
    <source>
        <dbReference type="ARBA" id="ARBA00023136"/>
    </source>
</evidence>
<keyword evidence="13" id="KW-1185">Reference proteome</keyword>
<dbReference type="PANTHER" id="PTHR33446">
    <property type="entry name" value="PROTEIN TONB-RELATED"/>
    <property type="match status" value="1"/>
</dbReference>
<evidence type="ECO:0000256" key="6">
    <source>
        <dbReference type="ARBA" id="ARBA00022692"/>
    </source>
</evidence>
<gene>
    <name evidence="12" type="ORF">NKI27_10745</name>
</gene>
<protein>
    <submittedName>
        <fullName evidence="12">Energy transducer TonB</fullName>
    </submittedName>
</protein>
<keyword evidence="3" id="KW-0813">Transport</keyword>
<keyword evidence="9 10" id="KW-0472">Membrane</keyword>
<feature type="domain" description="TonB C-terminal" evidence="11">
    <location>
        <begin position="183"/>
        <end position="275"/>
    </location>
</feature>
<keyword evidence="5" id="KW-0997">Cell inner membrane</keyword>
<dbReference type="PROSITE" id="PS52015">
    <property type="entry name" value="TONB_CTD"/>
    <property type="match status" value="1"/>
</dbReference>
<comment type="subcellular location">
    <subcellularLocation>
        <location evidence="1">Cell inner membrane</location>
        <topology evidence="1">Single-pass membrane protein</topology>
        <orientation evidence="1">Periplasmic side</orientation>
    </subcellularLocation>
</comment>
<dbReference type="Pfam" id="PF03544">
    <property type="entry name" value="TonB_C"/>
    <property type="match status" value="1"/>
</dbReference>
<evidence type="ECO:0000313" key="12">
    <source>
        <dbReference type="EMBL" id="UZE94565.1"/>
    </source>
</evidence>
<comment type="similarity">
    <text evidence="2">Belongs to the TonB family.</text>
</comment>
<reference evidence="12" key="1">
    <citation type="submission" date="2022-06" db="EMBL/GenBank/DDBJ databases">
        <title>Alkalimarinus sp. nov., isolated from gut of a Alitta virens.</title>
        <authorList>
            <person name="Yang A.I."/>
            <person name="Shin N.-R."/>
        </authorList>
    </citation>
    <scope>NUCLEOTIDE SEQUENCE</scope>
    <source>
        <strain evidence="12">A2M4</strain>
    </source>
</reference>
<dbReference type="RefSeq" id="WP_265046057.1">
    <property type="nucleotide sequence ID" value="NZ_CP100390.1"/>
</dbReference>
<keyword evidence="6 10" id="KW-0812">Transmembrane</keyword>
<evidence type="ECO:0000256" key="5">
    <source>
        <dbReference type="ARBA" id="ARBA00022519"/>
    </source>
</evidence>
<accession>A0ABY6MXK8</accession>
<evidence type="ECO:0000256" key="10">
    <source>
        <dbReference type="SAM" id="Phobius"/>
    </source>
</evidence>
<keyword evidence="8 10" id="KW-1133">Transmembrane helix</keyword>
<keyword evidence="7" id="KW-0653">Protein transport</keyword>
<feature type="transmembrane region" description="Helical" evidence="10">
    <location>
        <begin position="6"/>
        <end position="26"/>
    </location>
</feature>
<dbReference type="SUPFAM" id="SSF74653">
    <property type="entry name" value="TolA/TonB C-terminal domain"/>
    <property type="match status" value="1"/>
</dbReference>
<evidence type="ECO:0000313" key="13">
    <source>
        <dbReference type="Proteomes" id="UP001163739"/>
    </source>
</evidence>